<comment type="caution">
    <text evidence="1">The sequence shown here is derived from an EMBL/GenBank/DDBJ whole genome shotgun (WGS) entry which is preliminary data.</text>
</comment>
<evidence type="ECO:0000313" key="2">
    <source>
        <dbReference type="Proteomes" id="UP000239089"/>
    </source>
</evidence>
<protein>
    <submittedName>
        <fullName evidence="1">Uncharacterized protein</fullName>
    </submittedName>
</protein>
<organism evidence="1 2">
    <name type="scientific">Rhodoblastus sphagnicola</name>
    <dbReference type="NCBI Taxonomy" id="333368"/>
    <lineage>
        <taxon>Bacteria</taxon>
        <taxon>Pseudomonadati</taxon>
        <taxon>Pseudomonadota</taxon>
        <taxon>Alphaproteobacteria</taxon>
        <taxon>Hyphomicrobiales</taxon>
        <taxon>Rhodoblastaceae</taxon>
        <taxon>Rhodoblastus</taxon>
    </lineage>
</organism>
<dbReference type="EMBL" id="NHSJ01000027">
    <property type="protein sequence ID" value="PPQ33160.1"/>
    <property type="molecule type" value="Genomic_DNA"/>
</dbReference>
<dbReference type="Proteomes" id="UP000239089">
    <property type="component" value="Unassembled WGS sequence"/>
</dbReference>
<accession>A0A2S6NEY5</accession>
<keyword evidence="2" id="KW-1185">Reference proteome</keyword>
<reference evidence="1 2" key="1">
    <citation type="journal article" date="2018" name="Arch. Microbiol.">
        <title>New insights into the metabolic potential of the phototrophic purple bacterium Rhodopila globiformis DSM 161(T) from its draft genome sequence and evidence for a vanadium-dependent nitrogenase.</title>
        <authorList>
            <person name="Imhoff J.F."/>
            <person name="Rahn T."/>
            <person name="Kunzel S."/>
            <person name="Neulinger S.C."/>
        </authorList>
    </citation>
    <scope>NUCLEOTIDE SEQUENCE [LARGE SCALE GENOMIC DNA]</scope>
    <source>
        <strain evidence="1 2">DSM 16996</strain>
    </source>
</reference>
<proteinExistence type="predicted"/>
<name>A0A2S6NEY5_9HYPH</name>
<dbReference type="AlphaFoldDB" id="A0A2S6NEY5"/>
<gene>
    <name evidence="1" type="ORF">CCR94_02690</name>
</gene>
<sequence>METKPMNVYRLDPVDRGHASWAFSKEKNSVWVGSPTADKARDLAAARSGFDDLATPGAVSPWNNSTVTSCVLDPTLKLLKEGDVVRQDGSEFEY</sequence>
<evidence type="ECO:0000313" key="1">
    <source>
        <dbReference type="EMBL" id="PPQ33160.1"/>
    </source>
</evidence>